<name>A0A844XGQ3_9SPHN</name>
<dbReference type="PROSITE" id="PS51007">
    <property type="entry name" value="CYTC"/>
    <property type="match status" value="1"/>
</dbReference>
<dbReference type="SMART" id="SM00564">
    <property type="entry name" value="PQQ"/>
    <property type="match status" value="6"/>
</dbReference>
<dbReference type="AlphaFoldDB" id="A0A844XGQ3"/>
<evidence type="ECO:0000313" key="13">
    <source>
        <dbReference type="Proteomes" id="UP000461409"/>
    </source>
</evidence>
<dbReference type="Gene3D" id="1.10.760.10">
    <property type="entry name" value="Cytochrome c-like domain"/>
    <property type="match status" value="1"/>
</dbReference>
<dbReference type="Pfam" id="PF13442">
    <property type="entry name" value="Cytochrome_CBB3"/>
    <property type="match status" value="1"/>
</dbReference>
<evidence type="ECO:0000256" key="7">
    <source>
        <dbReference type="ARBA" id="ARBA00023004"/>
    </source>
</evidence>
<feature type="domain" description="Cytochrome c" evidence="11">
    <location>
        <begin position="639"/>
        <end position="718"/>
    </location>
</feature>
<dbReference type="InterPro" id="IPR009056">
    <property type="entry name" value="Cyt_c-like_dom"/>
</dbReference>
<feature type="chain" id="PRO_5032528902" evidence="10">
    <location>
        <begin position="38"/>
        <end position="740"/>
    </location>
</feature>
<comment type="similarity">
    <text evidence="2">Belongs to the bacterial PQQ dehydrogenase family.</text>
</comment>
<comment type="caution">
    <text evidence="12">The sequence shown here is derived from an EMBL/GenBank/DDBJ whole genome shotgun (WGS) entry which is preliminary data.</text>
</comment>
<feature type="region of interest" description="Disordered" evidence="9">
    <location>
        <begin position="598"/>
        <end position="619"/>
    </location>
</feature>
<evidence type="ECO:0000256" key="10">
    <source>
        <dbReference type="SAM" id="SignalP"/>
    </source>
</evidence>
<dbReference type="InterPro" id="IPR011047">
    <property type="entry name" value="Quinoprotein_ADH-like_sf"/>
</dbReference>
<proteinExistence type="inferred from homology"/>
<dbReference type="Pfam" id="PF01011">
    <property type="entry name" value="PQQ"/>
    <property type="match status" value="2"/>
</dbReference>
<evidence type="ECO:0000259" key="11">
    <source>
        <dbReference type="PROSITE" id="PS51007"/>
    </source>
</evidence>
<keyword evidence="3 8" id="KW-0349">Heme</keyword>
<dbReference type="Gene3D" id="2.140.10.10">
    <property type="entry name" value="Quinoprotein alcohol dehydrogenase-like superfamily"/>
    <property type="match status" value="1"/>
</dbReference>
<dbReference type="GO" id="GO:0016491">
    <property type="term" value="F:oxidoreductase activity"/>
    <property type="evidence" value="ECO:0007669"/>
    <property type="project" value="UniProtKB-KW"/>
</dbReference>
<reference evidence="12 13" key="1">
    <citation type="submission" date="2019-12" db="EMBL/GenBank/DDBJ databases">
        <authorList>
            <person name="Lee S.D."/>
        </authorList>
    </citation>
    <scope>NUCLEOTIDE SEQUENCE [LARGE SCALE GENOMIC DNA]</scope>
    <source>
        <strain evidence="12 13">GH3-10</strain>
    </source>
</reference>
<keyword evidence="13" id="KW-1185">Reference proteome</keyword>
<keyword evidence="5 10" id="KW-0732">Signal</keyword>
<comment type="cofactor">
    <cofactor evidence="1">
        <name>pyrroloquinoline quinone</name>
        <dbReference type="ChEBI" id="CHEBI:58442"/>
    </cofactor>
</comment>
<evidence type="ECO:0000256" key="3">
    <source>
        <dbReference type="ARBA" id="ARBA00022617"/>
    </source>
</evidence>
<evidence type="ECO:0000256" key="4">
    <source>
        <dbReference type="ARBA" id="ARBA00022723"/>
    </source>
</evidence>
<feature type="signal peptide" evidence="10">
    <location>
        <begin position="1"/>
        <end position="37"/>
    </location>
</feature>
<keyword evidence="6" id="KW-0560">Oxidoreductase</keyword>
<accession>A0A844XGQ3</accession>
<dbReference type="SUPFAM" id="SSF50998">
    <property type="entry name" value="Quinoprotein alcohol dehydrogenase-like"/>
    <property type="match status" value="1"/>
</dbReference>
<evidence type="ECO:0000313" key="12">
    <source>
        <dbReference type="EMBL" id="MWV29010.1"/>
    </source>
</evidence>
<evidence type="ECO:0000256" key="5">
    <source>
        <dbReference type="ARBA" id="ARBA00022729"/>
    </source>
</evidence>
<dbReference type="Proteomes" id="UP000461409">
    <property type="component" value="Unassembled WGS sequence"/>
</dbReference>
<evidence type="ECO:0000256" key="8">
    <source>
        <dbReference type="PROSITE-ProRule" id="PRU00433"/>
    </source>
</evidence>
<evidence type="ECO:0000256" key="6">
    <source>
        <dbReference type="ARBA" id="ARBA00023002"/>
    </source>
</evidence>
<dbReference type="InterPro" id="IPR036909">
    <property type="entry name" value="Cyt_c-like_dom_sf"/>
</dbReference>
<dbReference type="GO" id="GO:0046872">
    <property type="term" value="F:metal ion binding"/>
    <property type="evidence" value="ECO:0007669"/>
    <property type="project" value="UniProtKB-KW"/>
</dbReference>
<dbReference type="GO" id="GO:0020037">
    <property type="term" value="F:heme binding"/>
    <property type="evidence" value="ECO:0007669"/>
    <property type="project" value="InterPro"/>
</dbReference>
<keyword evidence="4 8" id="KW-0479">Metal-binding</keyword>
<organism evidence="12 13">
    <name type="scientific">Aurantiacibacter rhizosphaerae</name>
    <dbReference type="NCBI Taxonomy" id="2691582"/>
    <lineage>
        <taxon>Bacteria</taxon>
        <taxon>Pseudomonadati</taxon>
        <taxon>Pseudomonadota</taxon>
        <taxon>Alphaproteobacteria</taxon>
        <taxon>Sphingomonadales</taxon>
        <taxon>Erythrobacteraceae</taxon>
        <taxon>Aurantiacibacter</taxon>
    </lineage>
</organism>
<keyword evidence="7 8" id="KW-0408">Iron</keyword>
<dbReference type="InterPro" id="IPR002372">
    <property type="entry name" value="PQQ_rpt_dom"/>
</dbReference>
<gene>
    <name evidence="12" type="ORF">GRF63_13950</name>
</gene>
<dbReference type="SUPFAM" id="SSF46626">
    <property type="entry name" value="Cytochrome c"/>
    <property type="match status" value="1"/>
</dbReference>
<evidence type="ECO:0000256" key="9">
    <source>
        <dbReference type="SAM" id="MobiDB-lite"/>
    </source>
</evidence>
<dbReference type="PANTHER" id="PTHR32303:SF10">
    <property type="entry name" value="OUTER MEMBRANE PROTEIN ASSEMBLY FACTOR BAMB"/>
    <property type="match status" value="1"/>
</dbReference>
<sequence>MHRLIPMISAWRTEMARMGKLALGTALTALVITAASAQGVPDFVPVTDAEIQNPDPADWLSWRRTLDSWGYSPLDQINTGNVQNLRMVWAMPLNPGHQEGTPLVHDGIMYFPGPADTIHAIDAASGQLLWRYARDLPEDIGQILPVYDTTRNVALYGNLIIGNGADDYLYALDARTGELVWETQILDYHKGAKQSSGPIIANGLAITGRSCQPEGGPQACIITAHNAETGEEVWRTSPIAQGDDPNDATWGDVPLEDRQQVGAWMIPSFDPELGLVYMGTSVSAPTPKIRLAGNDETYLYHNSTLALDVATGEIVWHYQHLVDQWDMDHTFPRMLIDQQVAPDPADVEWMAPDIQPGRTYRTLSGVPGKTGVIYTLDRETGKFLWARPSLRQNIVASIDGESGRVTVNPETIPTAYGESITICPGPTGGANYYAPAYSPLTQTMYFPLTNTCAEMSALDPGEGDTGVYGIASRTYADPEAGGMIGAIHAVNAVTGASEWTYQQRAGTQSLLTTGGGLLFAGDAEGFVLAMDQRSGEVLWSMNVGSSVTGYPATFAVDGQQYVAVSTGFWLSDNFTPEIQHGRQNTLFVFALPEAGIGHRGPKREQVNPQGAMGSADAPPPGGNIGGFSRAASDGVFSAAQAQAGLAVYQTNCAACHGADLQGAGGTAPIRGVAFMNKWRGRSVAELFAYTRDAMPMGSPGSLSDPDYLAVTAYMLEQNGFPAGDTALDLDEALLAAIGID</sequence>
<evidence type="ECO:0000256" key="2">
    <source>
        <dbReference type="ARBA" id="ARBA00008156"/>
    </source>
</evidence>
<reference evidence="12 13" key="2">
    <citation type="submission" date="2020-02" db="EMBL/GenBank/DDBJ databases">
        <title>Erythrobacter dongmakensis sp. nov., isolated from a tidal mudflat.</title>
        <authorList>
            <person name="Kim I.S."/>
        </authorList>
    </citation>
    <scope>NUCLEOTIDE SEQUENCE [LARGE SCALE GENOMIC DNA]</scope>
    <source>
        <strain evidence="12 13">GH3-10</strain>
    </source>
</reference>
<evidence type="ECO:0000256" key="1">
    <source>
        <dbReference type="ARBA" id="ARBA00001931"/>
    </source>
</evidence>
<dbReference type="InterPro" id="IPR018391">
    <property type="entry name" value="PQQ_b-propeller_rpt"/>
</dbReference>
<dbReference type="EMBL" id="WUBR01000003">
    <property type="protein sequence ID" value="MWV29010.1"/>
    <property type="molecule type" value="Genomic_DNA"/>
</dbReference>
<protein>
    <submittedName>
        <fullName evidence="12">PQQ-binding-like beta-propeller repeat protein</fullName>
    </submittedName>
</protein>
<dbReference type="PANTHER" id="PTHR32303">
    <property type="entry name" value="QUINOPROTEIN ALCOHOL DEHYDROGENASE (CYTOCHROME C)"/>
    <property type="match status" value="1"/>
</dbReference>
<dbReference type="GO" id="GO:0009055">
    <property type="term" value="F:electron transfer activity"/>
    <property type="evidence" value="ECO:0007669"/>
    <property type="project" value="InterPro"/>
</dbReference>